<evidence type="ECO:0000313" key="3">
    <source>
        <dbReference type="EMBL" id="CAH0020026.1"/>
    </source>
</evidence>
<comment type="caution">
    <text evidence="3">The sequence shown here is derived from an EMBL/GenBank/DDBJ whole genome shotgun (WGS) entry which is preliminary data.</text>
</comment>
<sequence>MATVKQESASVTKPSSPEMQTPKPPATIFPPPPIDTNGGENDSMDRDIWVAVNTLTNVRQELRSLVRKLEEQTAARLSDQAEFKEKFSNMSSKCHEMGAQYQTLYDVYSSVYMNHRSLQERCTTLSADREEEKRLLGIKIQRADEEAAAQEKTIKELKENIDYNETILSEFKECMEEFTNKLDKLETERDELETERDKLAIKNEKDTVLIDHLKKDRLEMAEFQTHTVKALESEIQELKAILERVKIELFPRYPNMHDNLDNIKEVLEEDGDTRKAKKRKARA</sequence>
<dbReference type="OrthoDB" id="5092546at2759"/>
<feature type="coiled-coil region" evidence="1">
    <location>
        <begin position="140"/>
        <end position="248"/>
    </location>
</feature>
<protein>
    <submittedName>
        <fullName evidence="3">Uncharacterized protein</fullName>
    </submittedName>
</protein>
<keyword evidence="4" id="KW-1185">Reference proteome</keyword>
<evidence type="ECO:0000313" key="4">
    <source>
        <dbReference type="Proteomes" id="UP000696573"/>
    </source>
</evidence>
<feature type="compositionally biased region" description="Polar residues" evidence="2">
    <location>
        <begin position="1"/>
        <end position="19"/>
    </location>
</feature>
<evidence type="ECO:0000256" key="2">
    <source>
        <dbReference type="SAM" id="MobiDB-lite"/>
    </source>
</evidence>
<proteinExistence type="predicted"/>
<dbReference type="EMBL" id="CABFNQ020000606">
    <property type="protein sequence ID" value="CAH0020026.1"/>
    <property type="molecule type" value="Genomic_DNA"/>
</dbReference>
<name>A0A9N9V7M3_9HYPO</name>
<dbReference type="AlphaFoldDB" id="A0A9N9V7M3"/>
<feature type="compositionally biased region" description="Pro residues" evidence="2">
    <location>
        <begin position="22"/>
        <end position="34"/>
    </location>
</feature>
<organism evidence="3 4">
    <name type="scientific">Clonostachys rhizophaga</name>
    <dbReference type="NCBI Taxonomy" id="160324"/>
    <lineage>
        <taxon>Eukaryota</taxon>
        <taxon>Fungi</taxon>
        <taxon>Dikarya</taxon>
        <taxon>Ascomycota</taxon>
        <taxon>Pezizomycotina</taxon>
        <taxon>Sordariomycetes</taxon>
        <taxon>Hypocreomycetidae</taxon>
        <taxon>Hypocreales</taxon>
        <taxon>Bionectriaceae</taxon>
        <taxon>Clonostachys</taxon>
    </lineage>
</organism>
<feature type="region of interest" description="Disordered" evidence="2">
    <location>
        <begin position="1"/>
        <end position="42"/>
    </location>
</feature>
<gene>
    <name evidence="3" type="ORF">CRHIZ90672A_00018750</name>
</gene>
<reference evidence="3" key="1">
    <citation type="submission" date="2021-10" db="EMBL/GenBank/DDBJ databases">
        <authorList>
            <person name="Piombo E."/>
        </authorList>
    </citation>
    <scope>NUCLEOTIDE SEQUENCE</scope>
</reference>
<dbReference type="Proteomes" id="UP000696573">
    <property type="component" value="Unassembled WGS sequence"/>
</dbReference>
<keyword evidence="1" id="KW-0175">Coiled coil</keyword>
<accession>A0A9N9V7M3</accession>
<evidence type="ECO:0000256" key="1">
    <source>
        <dbReference type="SAM" id="Coils"/>
    </source>
</evidence>